<evidence type="ECO:0000256" key="1">
    <source>
        <dbReference type="SAM" id="Phobius"/>
    </source>
</evidence>
<reference evidence="2 3" key="1">
    <citation type="submission" date="2023-03" db="EMBL/GenBank/DDBJ databases">
        <title>Bacillus Genome Sequencing.</title>
        <authorList>
            <person name="Dunlap C."/>
        </authorList>
    </citation>
    <scope>NUCLEOTIDE SEQUENCE [LARGE SCALE GENOMIC DNA]</scope>
    <source>
        <strain evidence="2 3">NRS-1717</strain>
    </source>
</reference>
<dbReference type="GeneID" id="301143504"/>
<feature type="transmembrane region" description="Helical" evidence="1">
    <location>
        <begin position="7"/>
        <end position="24"/>
    </location>
</feature>
<keyword evidence="1" id="KW-0812">Transmembrane</keyword>
<accession>A0ABU6NYM4</accession>
<feature type="transmembrane region" description="Helical" evidence="1">
    <location>
        <begin position="30"/>
        <end position="49"/>
    </location>
</feature>
<evidence type="ECO:0000313" key="3">
    <source>
        <dbReference type="Proteomes" id="UP001342826"/>
    </source>
</evidence>
<comment type="caution">
    <text evidence="2">The sequence shown here is derived from an EMBL/GenBank/DDBJ whole genome shotgun (WGS) entry which is preliminary data.</text>
</comment>
<keyword evidence="1" id="KW-0472">Membrane</keyword>
<evidence type="ECO:0000313" key="2">
    <source>
        <dbReference type="EMBL" id="MED4401778.1"/>
    </source>
</evidence>
<keyword evidence="3" id="KW-1185">Reference proteome</keyword>
<keyword evidence="1" id="KW-1133">Transmembrane helix</keyword>
<proteinExistence type="predicted"/>
<dbReference type="EMBL" id="JARTFS010000006">
    <property type="protein sequence ID" value="MED4401778.1"/>
    <property type="molecule type" value="Genomic_DNA"/>
</dbReference>
<name>A0ABU6NYM4_9BACI</name>
<sequence length="57" mass="7168">MFPKNYWFFMVPSFIIAFILIYTLDKQYKPYVLLIPLLFWIIYYIWVGLQKKKQQKK</sequence>
<dbReference type="Proteomes" id="UP001342826">
    <property type="component" value="Unassembled WGS sequence"/>
</dbReference>
<organism evidence="2 3">
    <name type="scientific">Metabacillus fastidiosus</name>
    <dbReference type="NCBI Taxonomy" id="1458"/>
    <lineage>
        <taxon>Bacteria</taxon>
        <taxon>Bacillati</taxon>
        <taxon>Bacillota</taxon>
        <taxon>Bacilli</taxon>
        <taxon>Bacillales</taxon>
        <taxon>Bacillaceae</taxon>
        <taxon>Metabacillus</taxon>
    </lineage>
</organism>
<protein>
    <submittedName>
        <fullName evidence="2">Uncharacterized protein</fullName>
    </submittedName>
</protein>
<dbReference type="RefSeq" id="WP_156483932.1">
    <property type="nucleotide sequence ID" value="NZ_JARTFQ010000006.1"/>
</dbReference>
<gene>
    <name evidence="2" type="ORF">P9271_10660</name>
</gene>